<proteinExistence type="predicted"/>
<dbReference type="Gene3D" id="1.10.150.130">
    <property type="match status" value="1"/>
</dbReference>
<dbReference type="InterPro" id="IPR050090">
    <property type="entry name" value="Tyrosine_recombinase_XerCD"/>
</dbReference>
<dbReference type="InterPro" id="IPR010998">
    <property type="entry name" value="Integrase_recombinase_N"/>
</dbReference>
<dbReference type="InterPro" id="IPR044068">
    <property type="entry name" value="CB"/>
</dbReference>
<dbReference type="InterPro" id="IPR013762">
    <property type="entry name" value="Integrase-like_cat_sf"/>
</dbReference>
<evidence type="ECO:0000256" key="3">
    <source>
        <dbReference type="PROSITE-ProRule" id="PRU01248"/>
    </source>
</evidence>
<keyword evidence="7" id="KW-1185">Reference proteome</keyword>
<evidence type="ECO:0000259" key="5">
    <source>
        <dbReference type="PROSITE" id="PS51900"/>
    </source>
</evidence>
<gene>
    <name evidence="6" type="primary">xerD_3</name>
    <name evidence="6" type="ORF">J8TS2_27960</name>
</gene>
<feature type="domain" description="Core-binding (CB)" evidence="5">
    <location>
        <begin position="1"/>
        <end position="114"/>
    </location>
</feature>
<dbReference type="Pfam" id="PF00589">
    <property type="entry name" value="Phage_integrase"/>
    <property type="match status" value="1"/>
</dbReference>
<dbReference type="Gene3D" id="1.10.443.10">
    <property type="entry name" value="Intergrase catalytic core"/>
    <property type="match status" value="1"/>
</dbReference>
<dbReference type="EMBL" id="BORB01000024">
    <property type="protein sequence ID" value="GIN58477.1"/>
    <property type="molecule type" value="Genomic_DNA"/>
</dbReference>
<dbReference type="CDD" id="cd00796">
    <property type="entry name" value="INT_Rci_Hp1_C"/>
    <property type="match status" value="1"/>
</dbReference>
<keyword evidence="1 3" id="KW-0238">DNA-binding</keyword>
<sequence length="334" mass="39617">MSSKRKRKYFEDEIFSLKDAKELILKIKMLDGVTDLTLRAYKLLFNDFEKFFGNDVDVKSLTVDDARDYIFWQLHEKEPYSNSSRRNKKGEKGVSIRTANNYLILAQSVFNVLEKEGITFNIFSSIKKIKEHEKMIETLTTDEINKLFRTFNKKNYVEFRNYVACHLMLDAYSRVSETLNIRRSDIDFKRKSVTFKRTKNKKIRTVPLSNETLKLLRELIKENEDFDSEYVFLTIFGEPLDDATFRKNLYEVAERAEIKKNVYPHIFRHTASKMFIEQGGSIRILQTILGHASVETTERYAHVLDQTIENYHEHFSPIKKLKKKSKTRTSRQRR</sequence>
<dbReference type="InterPro" id="IPR002104">
    <property type="entry name" value="Integrase_catalytic"/>
</dbReference>
<dbReference type="SUPFAM" id="SSF56349">
    <property type="entry name" value="DNA breaking-rejoining enzymes"/>
    <property type="match status" value="1"/>
</dbReference>
<dbReference type="PROSITE" id="PS51898">
    <property type="entry name" value="TYR_RECOMBINASE"/>
    <property type="match status" value="1"/>
</dbReference>
<evidence type="ECO:0000313" key="7">
    <source>
        <dbReference type="Proteomes" id="UP000679950"/>
    </source>
</evidence>
<keyword evidence="2" id="KW-0233">DNA recombination</keyword>
<evidence type="ECO:0000259" key="4">
    <source>
        <dbReference type="PROSITE" id="PS51898"/>
    </source>
</evidence>
<dbReference type="InterPro" id="IPR011010">
    <property type="entry name" value="DNA_brk_join_enz"/>
</dbReference>
<feature type="domain" description="Tyr recombinase" evidence="4">
    <location>
        <begin position="134"/>
        <end position="313"/>
    </location>
</feature>
<evidence type="ECO:0000256" key="1">
    <source>
        <dbReference type="ARBA" id="ARBA00023125"/>
    </source>
</evidence>
<dbReference type="PROSITE" id="PS51900">
    <property type="entry name" value="CB"/>
    <property type="match status" value="1"/>
</dbReference>
<accession>A0ABQ4KKR8</accession>
<name>A0ABQ4KKR8_9BACI</name>
<evidence type="ECO:0000256" key="2">
    <source>
        <dbReference type="ARBA" id="ARBA00023172"/>
    </source>
</evidence>
<dbReference type="PANTHER" id="PTHR30349">
    <property type="entry name" value="PHAGE INTEGRASE-RELATED"/>
    <property type="match status" value="1"/>
</dbReference>
<evidence type="ECO:0000313" key="6">
    <source>
        <dbReference type="EMBL" id="GIN58477.1"/>
    </source>
</evidence>
<dbReference type="RefSeq" id="WP_212966670.1">
    <property type="nucleotide sequence ID" value="NZ_BORB01000024.1"/>
</dbReference>
<protein>
    <submittedName>
        <fullName evidence="6">Tyrosine recombinase XerD</fullName>
    </submittedName>
</protein>
<comment type="caution">
    <text evidence="6">The sequence shown here is derived from an EMBL/GenBank/DDBJ whole genome shotgun (WGS) entry which is preliminary data.</text>
</comment>
<reference evidence="6 7" key="1">
    <citation type="submission" date="2021-03" db="EMBL/GenBank/DDBJ databases">
        <title>Antimicrobial resistance genes in bacteria isolated from Japanese honey, and their potential for conferring macrolide and lincosamide resistance in the American foulbrood pathogen Paenibacillus larvae.</title>
        <authorList>
            <person name="Okamoto M."/>
            <person name="Kumagai M."/>
            <person name="Kanamori H."/>
            <person name="Takamatsu D."/>
        </authorList>
    </citation>
    <scope>NUCLEOTIDE SEQUENCE [LARGE SCALE GENOMIC DNA]</scope>
    <source>
        <strain evidence="6 7">J8TS2</strain>
    </source>
</reference>
<dbReference type="Proteomes" id="UP000679950">
    <property type="component" value="Unassembled WGS sequence"/>
</dbReference>
<organism evidence="6 7">
    <name type="scientific">Lederbergia ruris</name>
    <dbReference type="NCBI Taxonomy" id="217495"/>
    <lineage>
        <taxon>Bacteria</taxon>
        <taxon>Bacillati</taxon>
        <taxon>Bacillota</taxon>
        <taxon>Bacilli</taxon>
        <taxon>Bacillales</taxon>
        <taxon>Bacillaceae</taxon>
        <taxon>Lederbergia</taxon>
    </lineage>
</organism>